<dbReference type="EMBL" id="HBHJ01028200">
    <property type="protein sequence ID" value="CAD9707665.1"/>
    <property type="molecule type" value="Transcribed_RNA"/>
</dbReference>
<protein>
    <recommendedName>
        <fullName evidence="3">UBC core domain-containing protein</fullName>
    </recommendedName>
</protein>
<proteinExistence type="predicted"/>
<feature type="chain" id="PRO_5031192269" description="UBC core domain-containing protein" evidence="2">
    <location>
        <begin position="23"/>
        <end position="298"/>
    </location>
</feature>
<dbReference type="Gene3D" id="3.10.110.10">
    <property type="entry name" value="Ubiquitin Conjugating Enzyme"/>
    <property type="match status" value="1"/>
</dbReference>
<reference evidence="4" key="1">
    <citation type="submission" date="2021-01" db="EMBL/GenBank/DDBJ databases">
        <authorList>
            <person name="Corre E."/>
            <person name="Pelletier E."/>
            <person name="Niang G."/>
            <person name="Scheremetjew M."/>
            <person name="Finn R."/>
            <person name="Kale V."/>
            <person name="Holt S."/>
            <person name="Cochrane G."/>
            <person name="Meng A."/>
            <person name="Brown T."/>
            <person name="Cohen L."/>
        </authorList>
    </citation>
    <scope>NUCLEOTIDE SEQUENCE</scope>
    <source>
        <strain evidence="4">CCMP1243</strain>
    </source>
</reference>
<feature type="region of interest" description="Disordered" evidence="1">
    <location>
        <begin position="121"/>
        <end position="154"/>
    </location>
</feature>
<dbReference type="InterPro" id="IPR050113">
    <property type="entry name" value="Ub_conjugating_enzyme"/>
</dbReference>
<sequence length="298" mass="32312">MMNSRGGLCALLLLPLLGLAFGGPRGHLPAAPRTGSLAVRGGAMKDDYVCKDGVCELKPKKVKATRGKTALKTSEEGLSIIKAFQRFFAAPSVNSLQSVLKASAATLARFLGLAPSEAGAVEPEKRTKVAKKSRKTSARATKRGRRGATGSRSSAALRIQRELRDFQTNAPPHCSVTVREENMNIWVITLTGVDGTIFAGEKYKLRVEFSKDYPTKPPSVYFLKPTPRHPHVYTNGDICLDLLGRGWKPQITVRTLAISILSMLSSAKEKGIPPDNANHADNAPGKPQEGWLYHDDHC</sequence>
<gene>
    <name evidence="4" type="ORF">RMAR1173_LOCUS18656</name>
</gene>
<feature type="domain" description="UBC core" evidence="3">
    <location>
        <begin position="154"/>
        <end position="298"/>
    </location>
</feature>
<feature type="signal peptide" evidence="2">
    <location>
        <begin position="1"/>
        <end position="22"/>
    </location>
</feature>
<evidence type="ECO:0000259" key="3">
    <source>
        <dbReference type="PROSITE" id="PS50127"/>
    </source>
</evidence>
<keyword evidence="2" id="KW-0732">Signal</keyword>
<evidence type="ECO:0000256" key="2">
    <source>
        <dbReference type="SAM" id="SignalP"/>
    </source>
</evidence>
<evidence type="ECO:0000313" key="4">
    <source>
        <dbReference type="EMBL" id="CAD9707665.1"/>
    </source>
</evidence>
<name>A0A7S2WTZ8_9STRA</name>
<dbReference type="InterPro" id="IPR000608">
    <property type="entry name" value="UBC"/>
</dbReference>
<dbReference type="Pfam" id="PF00179">
    <property type="entry name" value="UQ_con"/>
    <property type="match status" value="1"/>
</dbReference>
<dbReference type="CDD" id="cd23808">
    <property type="entry name" value="UBCc_UBE2W"/>
    <property type="match status" value="1"/>
</dbReference>
<dbReference type="PANTHER" id="PTHR24067">
    <property type="entry name" value="UBIQUITIN-CONJUGATING ENZYME E2"/>
    <property type="match status" value="1"/>
</dbReference>
<organism evidence="4">
    <name type="scientific">Rhizochromulina marina</name>
    <dbReference type="NCBI Taxonomy" id="1034831"/>
    <lineage>
        <taxon>Eukaryota</taxon>
        <taxon>Sar</taxon>
        <taxon>Stramenopiles</taxon>
        <taxon>Ochrophyta</taxon>
        <taxon>Dictyochophyceae</taxon>
        <taxon>Rhizochromulinales</taxon>
        <taxon>Rhizochromulina</taxon>
    </lineage>
</organism>
<dbReference type="InterPro" id="IPR016135">
    <property type="entry name" value="UBQ-conjugating_enzyme/RWD"/>
</dbReference>
<dbReference type="PROSITE" id="PS50127">
    <property type="entry name" value="UBC_2"/>
    <property type="match status" value="1"/>
</dbReference>
<feature type="compositionally biased region" description="Basic residues" evidence="1">
    <location>
        <begin position="128"/>
        <end position="146"/>
    </location>
</feature>
<dbReference type="SMART" id="SM00212">
    <property type="entry name" value="UBCc"/>
    <property type="match status" value="1"/>
</dbReference>
<dbReference type="AlphaFoldDB" id="A0A7S2WTZ8"/>
<evidence type="ECO:0000256" key="1">
    <source>
        <dbReference type="SAM" id="MobiDB-lite"/>
    </source>
</evidence>
<dbReference type="SUPFAM" id="SSF54495">
    <property type="entry name" value="UBC-like"/>
    <property type="match status" value="1"/>
</dbReference>
<accession>A0A7S2WTZ8</accession>